<dbReference type="PANTHER" id="PTHR34297:SF2">
    <property type="entry name" value="ASP23_GLS24 FAMILY ENVELOPE STRESS RESPONSE PROTEIN"/>
    <property type="match status" value="1"/>
</dbReference>
<dbReference type="PANTHER" id="PTHR34297">
    <property type="entry name" value="HYPOTHETICAL CYTOSOLIC PROTEIN-RELATED"/>
    <property type="match status" value="1"/>
</dbReference>
<comment type="similarity">
    <text evidence="1">Belongs to the asp23 family.</text>
</comment>
<dbReference type="EMBL" id="JABFIF010000024">
    <property type="protein sequence ID" value="NOH16793.1"/>
    <property type="molecule type" value="Genomic_DNA"/>
</dbReference>
<dbReference type="EMBL" id="UAWC01000001">
    <property type="protein sequence ID" value="SQB32903.1"/>
    <property type="molecule type" value="Genomic_DNA"/>
</dbReference>
<name>A0A240A8D1_CLOCO</name>
<dbReference type="Proteomes" id="UP000250223">
    <property type="component" value="Unassembled WGS sequence"/>
</dbReference>
<evidence type="ECO:0000313" key="2">
    <source>
        <dbReference type="EMBL" id="NOH16793.1"/>
    </source>
</evidence>
<dbReference type="RefSeq" id="WP_095177811.1">
    <property type="nucleotide sequence ID" value="NZ_CP173238.1"/>
</dbReference>
<evidence type="ECO:0000313" key="5">
    <source>
        <dbReference type="Proteomes" id="UP000528432"/>
    </source>
</evidence>
<dbReference type="Pfam" id="PF03780">
    <property type="entry name" value="Asp23"/>
    <property type="match status" value="1"/>
</dbReference>
<accession>A0A240A8D1</accession>
<dbReference type="InterPro" id="IPR005531">
    <property type="entry name" value="Asp23"/>
</dbReference>
<sequence length="131" mass="13889">MDKSTKKDVDMGIVKISDEVVGVIAGLATTEIEGIAGMSAGPVEGITQILTGKKNLSKGVKVTVGENSATIDLYLVVEYGINIPQVALKVQENVKKAVESMTGLNVSGINIHVQNVIIPKLQQNSIEEDEE</sequence>
<evidence type="ECO:0000313" key="4">
    <source>
        <dbReference type="Proteomes" id="UP000250223"/>
    </source>
</evidence>
<dbReference type="AlphaFoldDB" id="A0A240A8D1"/>
<dbReference type="GeneID" id="70577263"/>
<organism evidence="3 4">
    <name type="scientific">Clostridium cochlearium</name>
    <dbReference type="NCBI Taxonomy" id="1494"/>
    <lineage>
        <taxon>Bacteria</taxon>
        <taxon>Bacillati</taxon>
        <taxon>Bacillota</taxon>
        <taxon>Clostridia</taxon>
        <taxon>Eubacteriales</taxon>
        <taxon>Clostridiaceae</taxon>
        <taxon>Clostridium</taxon>
    </lineage>
</organism>
<reference evidence="3 4" key="1">
    <citation type="submission" date="2018-06" db="EMBL/GenBank/DDBJ databases">
        <authorList>
            <consortium name="Pathogen Informatics"/>
            <person name="Doyle S."/>
        </authorList>
    </citation>
    <scope>NUCLEOTIDE SEQUENCE [LARGE SCALE GENOMIC DNA]</scope>
    <source>
        <strain evidence="3 4">NCTC13028</strain>
    </source>
</reference>
<proteinExistence type="inferred from homology"/>
<gene>
    <name evidence="2" type="ORF">HMJ28_10410</name>
    <name evidence="3" type="ORF">NCTC13028_00059</name>
</gene>
<evidence type="ECO:0000313" key="3">
    <source>
        <dbReference type="EMBL" id="SQB32903.1"/>
    </source>
</evidence>
<protein>
    <submittedName>
        <fullName evidence="3">Alkaline shock protein</fullName>
    </submittedName>
    <submittedName>
        <fullName evidence="2">Asp23/Gls24 family envelope stress response protein</fullName>
    </submittedName>
</protein>
<dbReference type="Proteomes" id="UP000528432">
    <property type="component" value="Unassembled WGS sequence"/>
</dbReference>
<evidence type="ECO:0000256" key="1">
    <source>
        <dbReference type="ARBA" id="ARBA00005721"/>
    </source>
</evidence>
<reference evidence="2 5" key="2">
    <citation type="submission" date="2020-05" db="EMBL/GenBank/DDBJ databases">
        <title>Draft genome sequence of Clostridium cochlearium strain AGROS13 isolated from a sheep dairy farm in New Zealand.</title>
        <authorList>
            <person name="Gupta T.B."/>
            <person name="Jauregui R."/>
            <person name="Risson A.N."/>
            <person name="Brightwell G."/>
            <person name="Maclean P."/>
        </authorList>
    </citation>
    <scope>NUCLEOTIDE SEQUENCE [LARGE SCALE GENOMIC DNA]</scope>
    <source>
        <strain evidence="2 5">AGROS13</strain>
    </source>
</reference>